<feature type="region of interest" description="Disordered" evidence="6">
    <location>
        <begin position="1"/>
        <end position="34"/>
    </location>
</feature>
<proteinExistence type="evidence at transcript level"/>
<keyword evidence="3" id="KW-0479">Metal-binding</keyword>
<evidence type="ECO:0000256" key="4">
    <source>
        <dbReference type="ARBA" id="ARBA00022833"/>
    </source>
</evidence>
<evidence type="ECO:0000313" key="7">
    <source>
        <dbReference type="EMBL" id="ABX80079.1"/>
    </source>
</evidence>
<organism evidence="7">
    <name type="scientific">Tabanus yao</name>
    <name type="common">Horsefly</name>
    <dbReference type="NCBI Taxonomy" id="485572"/>
    <lineage>
        <taxon>Eukaryota</taxon>
        <taxon>Metazoa</taxon>
        <taxon>Ecdysozoa</taxon>
        <taxon>Arthropoda</taxon>
        <taxon>Hexapoda</taxon>
        <taxon>Insecta</taxon>
        <taxon>Pterygota</taxon>
        <taxon>Neoptera</taxon>
        <taxon>Endopterygota</taxon>
        <taxon>Diptera</taxon>
        <taxon>Brachycera</taxon>
        <taxon>Tabanomorpha</taxon>
        <taxon>Tabanoidea</taxon>
        <taxon>Tabanidae</taxon>
        <taxon>Tabanus</taxon>
    </lineage>
</organism>
<evidence type="ECO:0000256" key="1">
    <source>
        <dbReference type="ARBA" id="ARBA00009641"/>
    </source>
</evidence>
<sequence length="43" mass="4545">MSCGGRHKDCQGTGKKCGPSCQCDDSCKCPCKTASKERCCEGK</sequence>
<keyword evidence="4" id="KW-0862">Zinc</keyword>
<dbReference type="AlphaFoldDB" id="C1IBZ1"/>
<feature type="compositionally biased region" description="Basic and acidic residues" evidence="6">
    <location>
        <begin position="1"/>
        <end position="10"/>
    </location>
</feature>
<keyword evidence="2" id="KW-0104">Cadmium</keyword>
<dbReference type="EMBL" id="EU147262">
    <property type="protein sequence ID" value="ABX80079.1"/>
    <property type="molecule type" value="mRNA"/>
</dbReference>
<name>C1IBZ1_TABYA</name>
<protein>
    <submittedName>
        <fullName evidence="7">Metallothionein TY2</fullName>
    </submittedName>
</protein>
<evidence type="ECO:0000256" key="6">
    <source>
        <dbReference type="SAM" id="MobiDB-lite"/>
    </source>
</evidence>
<evidence type="ECO:0000256" key="3">
    <source>
        <dbReference type="ARBA" id="ARBA00022723"/>
    </source>
</evidence>
<evidence type="ECO:0000256" key="5">
    <source>
        <dbReference type="ARBA" id="ARBA00023008"/>
    </source>
</evidence>
<accession>C1IBZ1</accession>
<keyword evidence="5" id="KW-0186">Copper</keyword>
<comment type="similarity">
    <text evidence="1">Belongs to the metallothionein superfamily. Type 5 family.</text>
</comment>
<reference evidence="7" key="1">
    <citation type="submission" date="2007-09" db="EMBL/GenBank/DDBJ databases">
        <title>Cloning and characterization of metallothionein in horsefly (Tabanus Yao).</title>
        <authorList>
            <person name="Xu X."/>
            <person name="Ma D."/>
            <person name="Wu J."/>
            <person name="Lai R."/>
        </authorList>
    </citation>
    <scope>NUCLEOTIDE SEQUENCE</scope>
    <source>
        <tissue evidence="7">Salivary gland</tissue>
    </source>
</reference>
<dbReference type="InterPro" id="IPR000966">
    <property type="entry name" value="Metalthion_5"/>
</dbReference>
<dbReference type="GO" id="GO:0046872">
    <property type="term" value="F:metal ion binding"/>
    <property type="evidence" value="ECO:0007669"/>
    <property type="project" value="UniProtKB-KW"/>
</dbReference>
<evidence type="ECO:0000256" key="2">
    <source>
        <dbReference type="ARBA" id="ARBA00022539"/>
    </source>
</evidence>
<dbReference type="Pfam" id="PF02067">
    <property type="entry name" value="Metallothio_5"/>
    <property type="match status" value="1"/>
</dbReference>